<dbReference type="InterPro" id="IPR013517">
    <property type="entry name" value="FG-GAP"/>
</dbReference>
<dbReference type="AlphaFoldDB" id="A0A5C6ZDK3"/>
<dbReference type="PROSITE" id="PS51257">
    <property type="entry name" value="PROKAR_LIPOPROTEIN"/>
    <property type="match status" value="1"/>
</dbReference>
<evidence type="ECO:0000313" key="4">
    <source>
        <dbReference type="Proteomes" id="UP000321578"/>
    </source>
</evidence>
<keyword evidence="1" id="KW-0732">Signal</keyword>
<dbReference type="Gene3D" id="2.130.10.130">
    <property type="entry name" value="Integrin alpha, N-terminal"/>
    <property type="match status" value="4"/>
</dbReference>
<dbReference type="EMBL" id="VORO01000042">
    <property type="protein sequence ID" value="TXD86714.1"/>
    <property type="molecule type" value="Genomic_DNA"/>
</dbReference>
<protein>
    <recommendedName>
        <fullName evidence="2">ASPIC/UnbV domain-containing protein</fullName>
    </recommendedName>
</protein>
<reference evidence="3 4" key="1">
    <citation type="submission" date="2019-08" db="EMBL/GenBank/DDBJ databases">
        <title>Genomes of Subsaximicrobium wynnwilliamsii strains.</title>
        <authorList>
            <person name="Bowman J.P."/>
        </authorList>
    </citation>
    <scope>NUCLEOTIDE SEQUENCE [LARGE SCALE GENOMIC DNA]</scope>
    <source>
        <strain evidence="3 4">2-80-2</strain>
    </source>
</reference>
<keyword evidence="4" id="KW-1185">Reference proteome</keyword>
<accession>A0A5C6ZDK3</accession>
<feature type="domain" description="ASPIC/UnbV" evidence="2">
    <location>
        <begin position="526"/>
        <end position="592"/>
    </location>
</feature>
<dbReference type="InterPro" id="IPR027039">
    <property type="entry name" value="Crtac1"/>
</dbReference>
<dbReference type="Pfam" id="PF07593">
    <property type="entry name" value="UnbV_ASPIC"/>
    <property type="match status" value="1"/>
</dbReference>
<dbReference type="RefSeq" id="WP_147088401.1">
    <property type="nucleotide sequence ID" value="NZ_VORM01000009.1"/>
</dbReference>
<dbReference type="SUPFAM" id="SSF69318">
    <property type="entry name" value="Integrin alpha N-terminal domain"/>
    <property type="match status" value="2"/>
</dbReference>
<evidence type="ECO:0000259" key="2">
    <source>
        <dbReference type="Pfam" id="PF07593"/>
    </source>
</evidence>
<comment type="caution">
    <text evidence="3">The sequence shown here is derived from an EMBL/GenBank/DDBJ whole genome shotgun (WGS) entry which is preliminary data.</text>
</comment>
<dbReference type="Proteomes" id="UP000321578">
    <property type="component" value="Unassembled WGS sequence"/>
</dbReference>
<dbReference type="OrthoDB" id="9816120at2"/>
<name>A0A5C6ZDK3_9FLAO</name>
<dbReference type="PANTHER" id="PTHR16026:SF0">
    <property type="entry name" value="CARTILAGE ACIDIC PROTEIN 1"/>
    <property type="match status" value="1"/>
</dbReference>
<evidence type="ECO:0000256" key="1">
    <source>
        <dbReference type="ARBA" id="ARBA00022729"/>
    </source>
</evidence>
<organism evidence="3 4">
    <name type="scientific">Subsaximicrobium wynnwilliamsii</name>
    <dbReference type="NCBI Taxonomy" id="291179"/>
    <lineage>
        <taxon>Bacteria</taxon>
        <taxon>Pseudomonadati</taxon>
        <taxon>Bacteroidota</taxon>
        <taxon>Flavobacteriia</taxon>
        <taxon>Flavobacteriales</taxon>
        <taxon>Flavobacteriaceae</taxon>
        <taxon>Subsaximicrobium</taxon>
    </lineage>
</organism>
<evidence type="ECO:0000313" key="3">
    <source>
        <dbReference type="EMBL" id="TXD86714.1"/>
    </source>
</evidence>
<sequence>MRFQKFSKSINKIVAIASLVSLFGCGQEEPPVFTKVNMATSHIDFTNTLTETKDLSILDYLYFYNGGGVAIGDINGDGLADIFFSGNQVKNKLYLNKGGMQFEDISKQAGIEGNSSWNTGVAMGDVNGDGLLDIYVCAVVGVNGFYGHNELFINNGDDTFKESASEYGLDFDTFSSSVAFLDYDLDGDLDMYLLNHAVHTQESFGKADLRHQRNYQSGDRLMRNDNGKFIDVSEEAGIFGGPNGYGLGLAVADFNQDGYPDIYVGNDFHEDDYYYLNNGDGTFTDHMRTYFGHTSKFSMGNDVADINHDGLQDILTLDMNAEDEMVLKASEGDEDIQIQKLRTDQYGYYYQFMRNMMQVNQPDGSFQETALLSGVASTDWSWSALFGDYNQDGEQDLFISNGIERRPNDLDYINYVSNDQILNKINNTNLVDQEALLKMPSGKVPNYIFMGKGNLRFENKSKTWFDDNPPSVSNASAVGDLDNDGDLDLVVSNLNELVSIYENQTDKTANGYLKIRFNYEAPNTFGIGTKVYAYTNGELQFKELYTTRGFQSTSEPVIHFGFAEAKRIDSVKVIWPNKTFQVLKDVKLNQTLVIRPENTKPLKQNVVLKNKMFEKVEGNLGIDFIHEEDNNLDFLRQKLIPYKISDKGPAVAVGDLNGDGKEDIFFGGSKFKTAKVYLQTDSSYIEATFPVSTKDSIKEDVSALIADLNNDKKNDVFIATGGGDFYDKMKPLQNSYYTQNKDAGFTVQQLPHNFENASVVKACDFDNDGDLDLFVGGYAVTNDFGKIPNSYILVNTNGAFSIADGAYQMGMVTDAVWDDFDGDGFKDLIVVGEWMSPKFYKNTNGKFIETTKISNLNGLWQAIEPFDIDADGDTDYLLGNWGMNTKFTASEDYPMLMYYSDFDGNGQTETIVCTAKDDIYYPILGLDELSSQLVFLKKKFNSYKSFAGQPITSVLDQKMIENANTLQVHTLQSGYLENDKGHFKFVPFMNELQVAPITSFLKYDFDGDNKEEVFASGNYLGVTPFHGRLDAFSGALIKNSKSISVATQLGMNLSNKAVKKINIIHFKDKPYLLVTFNNSKAEVYSILK</sequence>
<gene>
    <name evidence="3" type="ORF">ESY86_19545</name>
</gene>
<dbReference type="Pfam" id="PF13517">
    <property type="entry name" value="FG-GAP_3"/>
    <property type="match status" value="5"/>
</dbReference>
<dbReference type="InterPro" id="IPR028994">
    <property type="entry name" value="Integrin_alpha_N"/>
</dbReference>
<dbReference type="PANTHER" id="PTHR16026">
    <property type="entry name" value="CARTILAGE ACIDIC PROTEIN 1"/>
    <property type="match status" value="1"/>
</dbReference>
<dbReference type="InterPro" id="IPR011519">
    <property type="entry name" value="UnbV_ASPIC"/>
</dbReference>
<proteinExistence type="predicted"/>